<dbReference type="GO" id="GO:0004016">
    <property type="term" value="F:adenylate cyclase activity"/>
    <property type="evidence" value="ECO:0007669"/>
    <property type="project" value="UniProtKB-ARBA"/>
</dbReference>
<accession>A0A7G9S8I4</accession>
<name>A0A7G9S8I4_9SPHN</name>
<dbReference type="InterPro" id="IPR042557">
    <property type="entry name" value="SCO4226"/>
</dbReference>
<dbReference type="SMART" id="SM00044">
    <property type="entry name" value="CYCc"/>
    <property type="match status" value="1"/>
</dbReference>
<dbReference type="EMBL" id="CP060717">
    <property type="protein sequence ID" value="QNN64159.1"/>
    <property type="molecule type" value="Genomic_DNA"/>
</dbReference>
<dbReference type="Pfam" id="PF00211">
    <property type="entry name" value="Guanylate_cyc"/>
    <property type="match status" value="1"/>
</dbReference>
<dbReference type="CDD" id="cd07302">
    <property type="entry name" value="CHD"/>
    <property type="match status" value="1"/>
</dbReference>
<proteinExistence type="predicted"/>
<evidence type="ECO:0000313" key="3">
    <source>
        <dbReference type="Proteomes" id="UP000515955"/>
    </source>
</evidence>
<dbReference type="InterPro" id="IPR025336">
    <property type="entry name" value="SCO4226-like"/>
</dbReference>
<dbReference type="InterPro" id="IPR001054">
    <property type="entry name" value="A/G_cyclase"/>
</dbReference>
<dbReference type="KEGG" id="srhi:H9L12_07140"/>
<dbReference type="GO" id="GO:0009190">
    <property type="term" value="P:cyclic nucleotide biosynthetic process"/>
    <property type="evidence" value="ECO:0007669"/>
    <property type="project" value="InterPro"/>
</dbReference>
<keyword evidence="3" id="KW-1185">Reference proteome</keyword>
<dbReference type="InterPro" id="IPR029787">
    <property type="entry name" value="Nucleotide_cyclase"/>
</dbReference>
<dbReference type="PANTHER" id="PTHR43081:SF1">
    <property type="entry name" value="ADENYLATE CYCLASE, TERMINAL-DIFFERENTIATION SPECIFIC"/>
    <property type="match status" value="1"/>
</dbReference>
<dbReference type="AlphaFoldDB" id="A0A7G9S8I4"/>
<dbReference type="RefSeq" id="WP_187541159.1">
    <property type="nucleotide sequence ID" value="NZ_CP060717.1"/>
</dbReference>
<dbReference type="Gene3D" id="3.30.70.1230">
    <property type="entry name" value="Nucleotide cyclase"/>
    <property type="match status" value="1"/>
</dbReference>
<evidence type="ECO:0000313" key="2">
    <source>
        <dbReference type="EMBL" id="QNN64159.1"/>
    </source>
</evidence>
<dbReference type="PROSITE" id="PS50125">
    <property type="entry name" value="GUANYLATE_CYCLASE_2"/>
    <property type="match status" value="1"/>
</dbReference>
<dbReference type="PANTHER" id="PTHR43081">
    <property type="entry name" value="ADENYLATE CYCLASE, TERMINAL-DIFFERENTIATION SPECIFIC-RELATED"/>
    <property type="match status" value="1"/>
</dbReference>
<gene>
    <name evidence="2" type="ORF">H9L12_07140</name>
</gene>
<dbReference type="Gene3D" id="3.30.70.3090">
    <property type="entry name" value="ORF SCO4226, nickel-binding ferredoxin-like monomer"/>
    <property type="match status" value="1"/>
</dbReference>
<protein>
    <submittedName>
        <fullName evidence="2">DUF4242 domain-containing protein</fullName>
    </submittedName>
</protein>
<reference evidence="2 3" key="1">
    <citation type="submission" date="2020-08" db="EMBL/GenBank/DDBJ databases">
        <title>Genome sequence of Sphingomonas rhizophila KACC 19189T.</title>
        <authorList>
            <person name="Hyun D.-W."/>
            <person name="Bae J.-W."/>
        </authorList>
    </citation>
    <scope>NUCLEOTIDE SEQUENCE [LARGE SCALE GENOMIC DNA]</scope>
    <source>
        <strain evidence="2 3">KACC 19189</strain>
    </source>
</reference>
<dbReference type="GO" id="GO:0035556">
    <property type="term" value="P:intracellular signal transduction"/>
    <property type="evidence" value="ECO:0007669"/>
    <property type="project" value="InterPro"/>
</dbReference>
<dbReference type="Pfam" id="PF14026">
    <property type="entry name" value="SCO4226-like"/>
    <property type="match status" value="1"/>
</dbReference>
<sequence length="282" mass="30472">MHRGVAVPLYLDIHNVPGAGADDLRRAHEADMAVQSRHGVDYKKYWHNEKCGKVFCLVDAPSREAAIRVHEESHGLRPEKMIEVDPDLVEGFLGGGDDDHGAALLPGTHTGERDPAIRSVMFTDIVGSTEMAQRLGDDVAMALLSAHDDIVRRAVTGHNGRVIKHTGDGIMAVFLSSFHAVKAACEIQGAVGGLEEDERRPAFQVRIGAAAGEPIERDNDFFGSTVNLAARLCARADPGTVLVTSGIAEMCLGKGMRFSELREATLKGFDEPVRTRQVVITC</sequence>
<dbReference type="Proteomes" id="UP000515955">
    <property type="component" value="Chromosome"/>
</dbReference>
<organism evidence="2 3">
    <name type="scientific">Sphingomonas rhizophila</name>
    <dbReference type="NCBI Taxonomy" id="2071607"/>
    <lineage>
        <taxon>Bacteria</taxon>
        <taxon>Pseudomonadati</taxon>
        <taxon>Pseudomonadota</taxon>
        <taxon>Alphaproteobacteria</taxon>
        <taxon>Sphingomonadales</taxon>
        <taxon>Sphingomonadaceae</taxon>
        <taxon>Sphingomonas</taxon>
    </lineage>
</organism>
<dbReference type="InterPro" id="IPR050697">
    <property type="entry name" value="Adenylyl/Guanylyl_Cyclase_3/4"/>
</dbReference>
<dbReference type="SUPFAM" id="SSF55073">
    <property type="entry name" value="Nucleotide cyclase"/>
    <property type="match status" value="1"/>
</dbReference>
<evidence type="ECO:0000259" key="1">
    <source>
        <dbReference type="PROSITE" id="PS50125"/>
    </source>
</evidence>
<feature type="domain" description="Guanylate cyclase" evidence="1">
    <location>
        <begin position="119"/>
        <end position="233"/>
    </location>
</feature>